<organism evidence="2 4">
    <name type="scientific">Didymodactylos carnosus</name>
    <dbReference type="NCBI Taxonomy" id="1234261"/>
    <lineage>
        <taxon>Eukaryota</taxon>
        <taxon>Metazoa</taxon>
        <taxon>Spiralia</taxon>
        <taxon>Gnathifera</taxon>
        <taxon>Rotifera</taxon>
        <taxon>Eurotatoria</taxon>
        <taxon>Bdelloidea</taxon>
        <taxon>Philodinida</taxon>
        <taxon>Philodinidae</taxon>
        <taxon>Didymodactylos</taxon>
    </lineage>
</organism>
<dbReference type="AlphaFoldDB" id="A0A8S2F7W2"/>
<dbReference type="EMBL" id="CAJOBA010046258">
    <property type="protein sequence ID" value="CAF4187132.1"/>
    <property type="molecule type" value="Genomic_DNA"/>
</dbReference>
<feature type="non-terminal residue" evidence="2">
    <location>
        <position position="1"/>
    </location>
</feature>
<dbReference type="Proteomes" id="UP000677228">
    <property type="component" value="Unassembled WGS sequence"/>
</dbReference>
<gene>
    <name evidence="2" type="ORF">OVA965_LOCUS32003</name>
    <name evidence="3" type="ORF">TMI583_LOCUS32849</name>
</gene>
<evidence type="ECO:0000256" key="1">
    <source>
        <dbReference type="SAM" id="MobiDB-lite"/>
    </source>
</evidence>
<name>A0A8S2F7W2_9BILA</name>
<reference evidence="2" key="1">
    <citation type="submission" date="2021-02" db="EMBL/GenBank/DDBJ databases">
        <authorList>
            <person name="Nowell W R."/>
        </authorList>
    </citation>
    <scope>NUCLEOTIDE SEQUENCE</scope>
</reference>
<evidence type="ECO:0000313" key="3">
    <source>
        <dbReference type="EMBL" id="CAF4187132.1"/>
    </source>
</evidence>
<proteinExistence type="predicted"/>
<sequence length="102" mass="11391">IETASEVPDINAQHLSQEEEQSQILESLNSKNVLLEKRQRRHERKRTMKLGLNGTTTLDAAGASTYLGASADASTLVRKIKGRMGRFGRYLALSVRYADRCI</sequence>
<feature type="region of interest" description="Disordered" evidence="1">
    <location>
        <begin position="1"/>
        <end position="23"/>
    </location>
</feature>
<evidence type="ECO:0000313" key="4">
    <source>
        <dbReference type="Proteomes" id="UP000677228"/>
    </source>
</evidence>
<protein>
    <submittedName>
        <fullName evidence="2">Uncharacterized protein</fullName>
    </submittedName>
</protein>
<comment type="caution">
    <text evidence="2">The sequence shown here is derived from an EMBL/GenBank/DDBJ whole genome shotgun (WGS) entry which is preliminary data.</text>
</comment>
<dbReference type="Proteomes" id="UP000682733">
    <property type="component" value="Unassembled WGS sequence"/>
</dbReference>
<evidence type="ECO:0000313" key="2">
    <source>
        <dbReference type="EMBL" id="CAF1378509.1"/>
    </source>
</evidence>
<dbReference type="EMBL" id="CAJNOK010024577">
    <property type="protein sequence ID" value="CAF1378509.1"/>
    <property type="molecule type" value="Genomic_DNA"/>
</dbReference>
<accession>A0A8S2F7W2</accession>